<comment type="caution">
    <text evidence="3">The sequence shown here is derived from an EMBL/GenBank/DDBJ whole genome shotgun (WGS) entry which is preliminary data.</text>
</comment>
<dbReference type="EMBL" id="JACSPW010000001">
    <property type="protein sequence ID" value="MBD8031985.1"/>
    <property type="molecule type" value="Genomic_DNA"/>
</dbReference>
<evidence type="ECO:0000256" key="1">
    <source>
        <dbReference type="SAM" id="SignalP"/>
    </source>
</evidence>
<dbReference type="Pfam" id="PF05901">
    <property type="entry name" value="Excalibur"/>
    <property type="match status" value="1"/>
</dbReference>
<protein>
    <submittedName>
        <fullName evidence="3">Excalibur calcium-binding domain-containing protein</fullName>
    </submittedName>
</protein>
<evidence type="ECO:0000313" key="3">
    <source>
        <dbReference type="EMBL" id="MBD8031985.1"/>
    </source>
</evidence>
<dbReference type="SMART" id="SM00894">
    <property type="entry name" value="Excalibur"/>
    <property type="match status" value="1"/>
</dbReference>
<keyword evidence="4" id="KW-1185">Reference proteome</keyword>
<gene>
    <name evidence="3" type="ORF">H9632_02810</name>
</gene>
<keyword evidence="1" id="KW-0732">Signal</keyword>
<feature type="signal peptide" evidence="1">
    <location>
        <begin position="1"/>
        <end position="21"/>
    </location>
</feature>
<dbReference type="InterPro" id="IPR008613">
    <property type="entry name" value="Excalibur_Ca-bd_domain"/>
</dbReference>
<feature type="chain" id="PRO_5045793408" evidence="1">
    <location>
        <begin position="22"/>
        <end position="93"/>
    </location>
</feature>
<reference evidence="3 4" key="1">
    <citation type="submission" date="2020-08" db="EMBL/GenBank/DDBJ databases">
        <title>A Genomic Blueprint of the Chicken Gut Microbiome.</title>
        <authorList>
            <person name="Gilroy R."/>
            <person name="Ravi A."/>
            <person name="Getino M."/>
            <person name="Pursley I."/>
            <person name="Horton D.L."/>
            <person name="Alikhan N.-F."/>
            <person name="Baker D."/>
            <person name="Gharbi K."/>
            <person name="Hall N."/>
            <person name="Watson M."/>
            <person name="Adriaenssens E.M."/>
            <person name="Foster-Nyarko E."/>
            <person name="Jarju S."/>
            <person name="Secka A."/>
            <person name="Antonio M."/>
            <person name="Oren A."/>
            <person name="Chaudhuri R."/>
            <person name="La Ragione R.M."/>
            <person name="Hildebrand F."/>
            <person name="Pallen M.J."/>
        </authorList>
    </citation>
    <scope>NUCLEOTIDE SEQUENCE [LARGE SCALE GENOMIC DNA]</scope>
    <source>
        <strain evidence="3 4">Sa1YVA6</strain>
    </source>
</reference>
<name>A0ABR8XJ73_9BACL</name>
<evidence type="ECO:0000259" key="2">
    <source>
        <dbReference type="SMART" id="SM00894"/>
    </source>
</evidence>
<feature type="domain" description="Excalibur calcium-binding" evidence="2">
    <location>
        <begin position="37"/>
        <end position="92"/>
    </location>
</feature>
<evidence type="ECO:0000313" key="4">
    <source>
        <dbReference type="Proteomes" id="UP000600565"/>
    </source>
</evidence>
<sequence>MKKYILSILLSATLIGSLSISTIEVEASTKGKIKLVEYKNCTDLNAVYKGGVAKAANVKNKGGKTKHQPFVSAELYKLNSKSDRDKDGIACEK</sequence>
<dbReference type="Proteomes" id="UP000600565">
    <property type="component" value="Unassembled WGS sequence"/>
</dbReference>
<accession>A0ABR8XJ73</accession>
<organism evidence="3 4">
    <name type="scientific">Solibacillus merdavium</name>
    <dbReference type="NCBI Taxonomy" id="2762218"/>
    <lineage>
        <taxon>Bacteria</taxon>
        <taxon>Bacillati</taxon>
        <taxon>Bacillota</taxon>
        <taxon>Bacilli</taxon>
        <taxon>Bacillales</taxon>
        <taxon>Caryophanaceae</taxon>
        <taxon>Solibacillus</taxon>
    </lineage>
</organism>
<dbReference type="RefSeq" id="WP_191702590.1">
    <property type="nucleotide sequence ID" value="NZ_JACSPW010000001.1"/>
</dbReference>
<proteinExistence type="predicted"/>